<dbReference type="Proteomes" id="UP000789901">
    <property type="component" value="Unassembled WGS sequence"/>
</dbReference>
<reference evidence="3 4" key="1">
    <citation type="submission" date="2021-06" db="EMBL/GenBank/DDBJ databases">
        <authorList>
            <person name="Kallberg Y."/>
            <person name="Tangrot J."/>
            <person name="Rosling A."/>
        </authorList>
    </citation>
    <scope>NUCLEOTIDE SEQUENCE [LARGE SCALE GENOMIC DNA]</scope>
    <source>
        <strain evidence="3 4">120-4 pot B 10/14</strain>
    </source>
</reference>
<dbReference type="EMBL" id="CAJVQB010001210">
    <property type="protein sequence ID" value="CAG8526073.1"/>
    <property type="molecule type" value="Genomic_DNA"/>
</dbReference>
<feature type="compositionally biased region" description="Basic and acidic residues" evidence="2">
    <location>
        <begin position="83"/>
        <end position="100"/>
    </location>
</feature>
<feature type="compositionally biased region" description="Basic and acidic residues" evidence="2">
    <location>
        <begin position="47"/>
        <end position="72"/>
    </location>
</feature>
<name>A0ABM8W4Y1_GIGMA</name>
<feature type="region of interest" description="Disordered" evidence="2">
    <location>
        <begin position="16"/>
        <end position="116"/>
    </location>
</feature>
<evidence type="ECO:0000256" key="1">
    <source>
        <dbReference type="SAM" id="Coils"/>
    </source>
</evidence>
<evidence type="ECO:0000313" key="3">
    <source>
        <dbReference type="EMBL" id="CAG8526073.1"/>
    </source>
</evidence>
<keyword evidence="4" id="KW-1185">Reference proteome</keyword>
<evidence type="ECO:0000256" key="2">
    <source>
        <dbReference type="SAM" id="MobiDB-lite"/>
    </source>
</evidence>
<organism evidence="3 4">
    <name type="scientific">Gigaspora margarita</name>
    <dbReference type="NCBI Taxonomy" id="4874"/>
    <lineage>
        <taxon>Eukaryota</taxon>
        <taxon>Fungi</taxon>
        <taxon>Fungi incertae sedis</taxon>
        <taxon>Mucoromycota</taxon>
        <taxon>Glomeromycotina</taxon>
        <taxon>Glomeromycetes</taxon>
        <taxon>Diversisporales</taxon>
        <taxon>Gigasporaceae</taxon>
        <taxon>Gigaspora</taxon>
    </lineage>
</organism>
<proteinExistence type="predicted"/>
<keyword evidence="1" id="KW-0175">Coiled coil</keyword>
<gene>
    <name evidence="3" type="ORF">GMARGA_LOCUS3395</name>
</gene>
<comment type="caution">
    <text evidence="3">The sequence shown here is derived from an EMBL/GenBank/DDBJ whole genome shotgun (WGS) entry which is preliminary data.</text>
</comment>
<sequence>MNVLENKETTEQLKKISEIEKGEKGVILPSAYSLIPGSNPEEEITDDKDQGESKEPEEKEPTSDKESKKTHSEISQPEPLPKITEKPEESQLKNTTKGEEIPLEPKTPLPSGGPKTKEYDRIIASIRAGTIRGEAINFPLKSLAERKITIWGKDFYLCRVADCSFNVIPDVCFHGFLAHCSKRDCAFSQREIIQYPNYCSQHECSSFVCSELVLAYEDGLAKYCANCLPSEVIEVKGPKEIKFEEESEEKTEIKITRPTPNYQKLTLTLVEITKGSYAFQIKFLEEIIYQEERYQALCIYFNGWEHILKEGGKYEIKAVKGEIEFFKEREYLWLKKQNLHLKKVEVETTTTASSSEYLPEVTNPVLKNFFKALQEGKGQKERVEELDKKPTSQQPEPEKIIFSFEKLLVGEDGFGETKKFLEENLKRGEKYELTPGKEAKFNFGRYGLFLEETTFEIKLLDQNQDLVKITFIPQEVGKAEDFFVLPIDSKAGPFLEGKARQKKIPWELLEQIEVEIFRSSLPENNNNGITDSEILFLRDNLFTTIILRKEIESLEELTEKASRFLTQSKERVVKLERELVNQKEVVKQLNNSQAELQKLYEKCCRDKNH</sequence>
<accession>A0ABM8W4Y1</accession>
<feature type="coiled-coil region" evidence="1">
    <location>
        <begin position="565"/>
        <end position="602"/>
    </location>
</feature>
<evidence type="ECO:0000313" key="4">
    <source>
        <dbReference type="Proteomes" id="UP000789901"/>
    </source>
</evidence>
<protein>
    <submittedName>
        <fullName evidence="3">2816_t:CDS:1</fullName>
    </submittedName>
</protein>